<proteinExistence type="predicted"/>
<feature type="compositionally biased region" description="Acidic residues" evidence="1">
    <location>
        <begin position="163"/>
        <end position="174"/>
    </location>
</feature>
<feature type="region of interest" description="Disordered" evidence="1">
    <location>
        <begin position="147"/>
        <end position="174"/>
    </location>
</feature>
<evidence type="ECO:0000256" key="1">
    <source>
        <dbReference type="SAM" id="MobiDB-lite"/>
    </source>
</evidence>
<accession>A0A238FFA7</accession>
<dbReference type="Proteomes" id="UP000198372">
    <property type="component" value="Unassembled WGS sequence"/>
</dbReference>
<organism evidence="2 3">
    <name type="scientific">Microbotryum intermedium</name>
    <dbReference type="NCBI Taxonomy" id="269621"/>
    <lineage>
        <taxon>Eukaryota</taxon>
        <taxon>Fungi</taxon>
        <taxon>Dikarya</taxon>
        <taxon>Basidiomycota</taxon>
        <taxon>Pucciniomycotina</taxon>
        <taxon>Microbotryomycetes</taxon>
        <taxon>Microbotryales</taxon>
        <taxon>Microbotryaceae</taxon>
        <taxon>Microbotryum</taxon>
    </lineage>
</organism>
<protein>
    <submittedName>
        <fullName evidence="2">BQ2448_4579 protein</fullName>
    </submittedName>
</protein>
<evidence type="ECO:0000313" key="2">
    <source>
        <dbReference type="EMBL" id="SCV71885.1"/>
    </source>
</evidence>
<name>A0A238FFA7_9BASI</name>
<keyword evidence="3" id="KW-1185">Reference proteome</keyword>
<sequence>MKKQAKVVSHREGLDDLPNKPAVSLCSLPTEIKATIVGMVHRIDSNWTLRKRRKWPGDPVLRPSSMIHCFSLVNIEFNNFAAPYVWETVGASGYKGLASLFFFYDSIIARHDHHVKTFHCSLNQVCRLIDPYHPIYFDPGRKAKSLIRSDEDGDDGDKSCDVDVTEDESGEDDGFESDFRRLHIHHSKKALDSIDAAGIYTRDSTQATMDNGQAAMLQLVSAIIRKLPRLATLHCDLMTLHTLNATFFDPYDGSVQKLFPPGLLGPSGIGHRITNLSLSSREYALPAQTAEILQGFPNLEVLNFAVWVLWNEAPELAPPEFRAFAIGIYAPMLAMRRLTRLSIQQGD</sequence>
<dbReference type="AlphaFoldDB" id="A0A238FFA7"/>
<dbReference type="EMBL" id="FMSP01000008">
    <property type="protein sequence ID" value="SCV71885.1"/>
    <property type="molecule type" value="Genomic_DNA"/>
</dbReference>
<evidence type="ECO:0000313" key="3">
    <source>
        <dbReference type="Proteomes" id="UP000198372"/>
    </source>
</evidence>
<gene>
    <name evidence="2" type="ORF">BQ2448_4579</name>
</gene>
<dbReference type="STRING" id="269621.A0A238FFA7"/>
<reference evidence="3" key="1">
    <citation type="submission" date="2016-09" db="EMBL/GenBank/DDBJ databases">
        <authorList>
            <person name="Jeantristanb JTB J.-T."/>
            <person name="Ricardo R."/>
        </authorList>
    </citation>
    <scope>NUCLEOTIDE SEQUENCE [LARGE SCALE GENOMIC DNA]</scope>
</reference>